<feature type="transmembrane region" description="Helical" evidence="6">
    <location>
        <begin position="107"/>
        <end position="126"/>
    </location>
</feature>
<evidence type="ECO:0000256" key="3">
    <source>
        <dbReference type="ARBA" id="ARBA00022692"/>
    </source>
</evidence>
<feature type="transmembrane region" description="Helical" evidence="6">
    <location>
        <begin position="243"/>
        <end position="265"/>
    </location>
</feature>
<dbReference type="PANTHER" id="PTHR30250:SF11">
    <property type="entry name" value="O-ANTIGEN TRANSPORTER-RELATED"/>
    <property type="match status" value="1"/>
</dbReference>
<keyword evidence="4 6" id="KW-1133">Transmembrane helix</keyword>
<evidence type="ECO:0008006" key="9">
    <source>
        <dbReference type="Google" id="ProtNLM"/>
    </source>
</evidence>
<name>A0A9D1HRK8_9FIRM</name>
<sequence length="465" mass="53407">MTSKLMIRQILLALLANLTSLGVSSLTLFLIPRWLSVSQYNYFQLYLFYAAYLPYLHFGLADGIYLRYGGYSFAQLDHRRLAGQFWFLGGLCLTLSLGLVILTHDLLFQYLALALLLTVPKIWTSYLLQTTGKIDAYTRLTLTEKLCYAFSVLLLGLGGGLNVTRLIGLDLISRLAGLLYAGYLARTILFSRPPSWSVLRIELKENWLDGSKLMLATISGALMIGLVRWGIEKEWDLYTFGQVSLGLSMANLLTVLIQAMSMVLFPVLKRLSPEKLATWYPLLRNALMFTLVFLLVIYYPLEQFIAFWLPQYQDSLVYLALLFPLCLFESKMSLLINTYLKALRQEKVILRANLYSLAFSFLLGLYALLIVHHLTLAVLNIVIVYAFRSLYCEYQLQKSIPFVYWKDWILELGLVSLFILSNLTLNGLFALSLYLCALIIYLLCKKKDYLQSWQLYRKEYSHALH</sequence>
<dbReference type="InterPro" id="IPR050833">
    <property type="entry name" value="Poly_Biosynth_Transport"/>
</dbReference>
<evidence type="ECO:0000256" key="1">
    <source>
        <dbReference type="ARBA" id="ARBA00004651"/>
    </source>
</evidence>
<reference evidence="7" key="2">
    <citation type="journal article" date="2021" name="PeerJ">
        <title>Extensive microbial diversity within the chicken gut microbiome revealed by metagenomics and culture.</title>
        <authorList>
            <person name="Gilroy R."/>
            <person name="Ravi A."/>
            <person name="Getino M."/>
            <person name="Pursley I."/>
            <person name="Horton D.L."/>
            <person name="Alikhan N.F."/>
            <person name="Baker D."/>
            <person name="Gharbi K."/>
            <person name="Hall N."/>
            <person name="Watson M."/>
            <person name="Adriaenssens E.M."/>
            <person name="Foster-Nyarko E."/>
            <person name="Jarju S."/>
            <person name="Secka A."/>
            <person name="Antonio M."/>
            <person name="Oren A."/>
            <person name="Chaudhuri R.R."/>
            <person name="La Ragione R."/>
            <person name="Hildebrand F."/>
            <person name="Pallen M.J."/>
        </authorList>
    </citation>
    <scope>NUCLEOTIDE SEQUENCE</scope>
    <source>
        <strain evidence="7">CHK195-11698</strain>
    </source>
</reference>
<feature type="transmembrane region" description="Helical" evidence="6">
    <location>
        <begin position="171"/>
        <end position="192"/>
    </location>
</feature>
<evidence type="ECO:0000256" key="2">
    <source>
        <dbReference type="ARBA" id="ARBA00022475"/>
    </source>
</evidence>
<accession>A0A9D1HRK8</accession>
<feature type="transmembrane region" description="Helical" evidence="6">
    <location>
        <begin position="81"/>
        <end position="101"/>
    </location>
</feature>
<gene>
    <name evidence="7" type="ORF">IAD15_09070</name>
</gene>
<comment type="caution">
    <text evidence="7">The sequence shown here is derived from an EMBL/GenBank/DDBJ whole genome shotgun (WGS) entry which is preliminary data.</text>
</comment>
<feature type="transmembrane region" description="Helical" evidence="6">
    <location>
        <begin position="427"/>
        <end position="444"/>
    </location>
</feature>
<dbReference type="PANTHER" id="PTHR30250">
    <property type="entry name" value="PST FAMILY PREDICTED COLANIC ACID TRANSPORTER"/>
    <property type="match status" value="1"/>
</dbReference>
<evidence type="ECO:0000256" key="6">
    <source>
        <dbReference type="SAM" id="Phobius"/>
    </source>
</evidence>
<protein>
    <recommendedName>
        <fullName evidence="9">Polysaccharide biosynthesis protein</fullName>
    </recommendedName>
</protein>
<evidence type="ECO:0000256" key="5">
    <source>
        <dbReference type="ARBA" id="ARBA00023136"/>
    </source>
</evidence>
<dbReference type="GO" id="GO:0005886">
    <property type="term" value="C:plasma membrane"/>
    <property type="evidence" value="ECO:0007669"/>
    <property type="project" value="UniProtKB-SubCell"/>
</dbReference>
<reference evidence="7" key="1">
    <citation type="submission" date="2020-10" db="EMBL/GenBank/DDBJ databases">
        <authorList>
            <person name="Gilroy R."/>
        </authorList>
    </citation>
    <scope>NUCLEOTIDE SEQUENCE</scope>
    <source>
        <strain evidence="7">CHK195-11698</strain>
    </source>
</reference>
<feature type="transmembrane region" description="Helical" evidence="6">
    <location>
        <begin position="213"/>
        <end position="231"/>
    </location>
</feature>
<evidence type="ECO:0000313" key="7">
    <source>
        <dbReference type="EMBL" id="HIU14204.1"/>
    </source>
</evidence>
<proteinExistence type="predicted"/>
<feature type="transmembrane region" description="Helical" evidence="6">
    <location>
        <begin position="286"/>
        <end position="309"/>
    </location>
</feature>
<feature type="transmembrane region" description="Helical" evidence="6">
    <location>
        <begin position="315"/>
        <end position="336"/>
    </location>
</feature>
<feature type="transmembrane region" description="Helical" evidence="6">
    <location>
        <begin position="348"/>
        <end position="368"/>
    </location>
</feature>
<keyword evidence="3 6" id="KW-0812">Transmembrane</keyword>
<keyword evidence="2" id="KW-1003">Cell membrane</keyword>
<feature type="transmembrane region" description="Helical" evidence="6">
    <location>
        <begin position="49"/>
        <end position="69"/>
    </location>
</feature>
<evidence type="ECO:0000256" key="4">
    <source>
        <dbReference type="ARBA" id="ARBA00022989"/>
    </source>
</evidence>
<dbReference type="EMBL" id="DVMJ01000077">
    <property type="protein sequence ID" value="HIU14204.1"/>
    <property type="molecule type" value="Genomic_DNA"/>
</dbReference>
<feature type="transmembrane region" description="Helical" evidence="6">
    <location>
        <begin position="146"/>
        <end position="165"/>
    </location>
</feature>
<feature type="transmembrane region" description="Helical" evidence="6">
    <location>
        <begin position="374"/>
        <end position="391"/>
    </location>
</feature>
<dbReference type="AlphaFoldDB" id="A0A9D1HRK8"/>
<organism evidence="7 8">
    <name type="scientific">Candidatus Fimiplasma intestinipullorum</name>
    <dbReference type="NCBI Taxonomy" id="2840825"/>
    <lineage>
        <taxon>Bacteria</taxon>
        <taxon>Bacillati</taxon>
        <taxon>Bacillota</taxon>
        <taxon>Clostridia</taxon>
        <taxon>Eubacteriales</taxon>
        <taxon>Candidatus Fimiplasma</taxon>
    </lineage>
</organism>
<keyword evidence="5 6" id="KW-0472">Membrane</keyword>
<comment type="subcellular location">
    <subcellularLocation>
        <location evidence="1">Cell membrane</location>
        <topology evidence="1">Multi-pass membrane protein</topology>
    </subcellularLocation>
</comment>
<dbReference type="Proteomes" id="UP000824175">
    <property type="component" value="Unassembled WGS sequence"/>
</dbReference>
<evidence type="ECO:0000313" key="8">
    <source>
        <dbReference type="Proteomes" id="UP000824175"/>
    </source>
</evidence>